<organism evidence="3 6">
    <name type="scientific">Sulfolobus acidocaldarius</name>
    <dbReference type="NCBI Taxonomy" id="2285"/>
    <lineage>
        <taxon>Archaea</taxon>
        <taxon>Thermoproteota</taxon>
        <taxon>Thermoprotei</taxon>
        <taxon>Sulfolobales</taxon>
        <taxon>Sulfolobaceae</taxon>
        <taxon>Sulfolobus</taxon>
    </lineage>
</organism>
<evidence type="ECO:0000256" key="1">
    <source>
        <dbReference type="SAM" id="Phobius"/>
    </source>
</evidence>
<dbReference type="OMA" id="DGMVRWE"/>
<keyword evidence="3" id="KW-0255">Endonuclease</keyword>
<dbReference type="GeneID" id="14552320"/>
<dbReference type="InterPro" id="IPR019287">
    <property type="entry name" value="Hday_junct_resolvase-rel_dom"/>
</dbReference>
<keyword evidence="1" id="KW-0812">Transmembrane</keyword>
<dbReference type="EMBL" id="CP013694">
    <property type="protein sequence ID" value="ALU30057.1"/>
    <property type="molecule type" value="Genomic_DNA"/>
</dbReference>
<keyword evidence="1" id="KW-1133">Transmembrane helix</keyword>
<name>A0A0U3GMU6_9CREN</name>
<dbReference type="STRING" id="1435377.SUSAZ_08750"/>
<accession>A0A0U3GMU6</accession>
<dbReference type="RefSeq" id="WP_011278632.1">
    <property type="nucleotide sequence ID" value="NZ_BHWZ01000004.1"/>
</dbReference>
<dbReference type="GO" id="GO:0004519">
    <property type="term" value="F:endonuclease activity"/>
    <property type="evidence" value="ECO:0007669"/>
    <property type="project" value="UniProtKB-KW"/>
</dbReference>
<dbReference type="Pfam" id="PF10107">
    <property type="entry name" value="Endonuc_Holl"/>
    <property type="match status" value="1"/>
</dbReference>
<sequence>MGIGLILSIFLMIIIVLIIISYSRRINKIQEESKRQAQEMFSQWTQQHSNELRTQIEQSVEMKYKAMLEQWTIQKESEIRKDAVTKSINTLLGKISEEFAPIFIAQKYSISPKDFRHLGSPVDFVAFKGLSDESEPEIIFFEIKTGKSSALTERERKIRDAIVAKRVKYEVINLNSLVEDAKRKISEEIDKVTKE</sequence>
<feature type="domain" description="Holliday junction resolvase-related" evidence="2">
    <location>
        <begin position="14"/>
        <end position="173"/>
    </location>
</feature>
<evidence type="ECO:0000313" key="5">
    <source>
        <dbReference type="Proteomes" id="UP000060043"/>
    </source>
</evidence>
<protein>
    <submittedName>
        <fullName evidence="3">Endonuclease</fullName>
    </submittedName>
</protein>
<proteinExistence type="predicted"/>
<dbReference type="AlphaFoldDB" id="A0A0U3GMU6"/>
<dbReference type="Proteomes" id="UP000060043">
    <property type="component" value="Chromosome"/>
</dbReference>
<gene>
    <name evidence="3" type="ORF">ATY89_09000</name>
    <name evidence="4" type="ORF">ATZ20_00410</name>
</gene>
<keyword evidence="1" id="KW-0472">Membrane</keyword>
<dbReference type="EMBL" id="CP013695">
    <property type="protein sequence ID" value="ALU30747.1"/>
    <property type="molecule type" value="Genomic_DNA"/>
</dbReference>
<dbReference type="OrthoDB" id="29270at2157"/>
<feature type="transmembrane region" description="Helical" evidence="1">
    <location>
        <begin position="6"/>
        <end position="23"/>
    </location>
</feature>
<keyword evidence="3" id="KW-0540">Nuclease</keyword>
<evidence type="ECO:0000313" key="4">
    <source>
        <dbReference type="EMBL" id="ALU30747.1"/>
    </source>
</evidence>
<dbReference type="Proteomes" id="UP000065473">
    <property type="component" value="Chromosome"/>
</dbReference>
<keyword evidence="3" id="KW-0378">Hydrolase</keyword>
<evidence type="ECO:0000313" key="6">
    <source>
        <dbReference type="Proteomes" id="UP000065473"/>
    </source>
</evidence>
<evidence type="ECO:0000313" key="3">
    <source>
        <dbReference type="EMBL" id="ALU30057.1"/>
    </source>
</evidence>
<reference evidence="5 6" key="1">
    <citation type="submission" date="2015-12" db="EMBL/GenBank/DDBJ databases">
        <title>A stable core within a dynamic pangenome in Sulfolobus acidocaldarius.</title>
        <authorList>
            <person name="Anderson R."/>
            <person name="Kouris A."/>
            <person name="Seward C."/>
            <person name="Campbell K."/>
            <person name="Whitaker R."/>
        </authorList>
    </citation>
    <scope>NUCLEOTIDE SEQUENCE [LARGE SCALE GENOMIC DNA]</scope>
    <source>
        <strain evidence="3 6">GG12-C01-09</strain>
        <strain evidence="4 5">NG05B_CO5_07</strain>
    </source>
</reference>
<evidence type="ECO:0000259" key="2">
    <source>
        <dbReference type="Pfam" id="PF10107"/>
    </source>
</evidence>